<sequence>MSESRENYREKDRRCRESEKNNHGGGERQKVCARDVRKDSRDEREGDWNLRLEQMERRLKEKKKT</sequence>
<gene>
    <name evidence="2" type="ORF">L484_024648</name>
</gene>
<reference evidence="3" key="1">
    <citation type="submission" date="2013-01" db="EMBL/GenBank/DDBJ databases">
        <title>Draft Genome Sequence of a Mulberry Tree, Morus notabilis C.K. Schneid.</title>
        <authorList>
            <person name="He N."/>
            <person name="Zhao S."/>
        </authorList>
    </citation>
    <scope>NUCLEOTIDE SEQUENCE</scope>
</reference>
<organism evidence="2 3">
    <name type="scientific">Morus notabilis</name>
    <dbReference type="NCBI Taxonomy" id="981085"/>
    <lineage>
        <taxon>Eukaryota</taxon>
        <taxon>Viridiplantae</taxon>
        <taxon>Streptophyta</taxon>
        <taxon>Embryophyta</taxon>
        <taxon>Tracheophyta</taxon>
        <taxon>Spermatophyta</taxon>
        <taxon>Magnoliopsida</taxon>
        <taxon>eudicotyledons</taxon>
        <taxon>Gunneridae</taxon>
        <taxon>Pentapetalae</taxon>
        <taxon>rosids</taxon>
        <taxon>fabids</taxon>
        <taxon>Rosales</taxon>
        <taxon>Moraceae</taxon>
        <taxon>Moreae</taxon>
        <taxon>Morus</taxon>
    </lineage>
</organism>
<evidence type="ECO:0000256" key="1">
    <source>
        <dbReference type="SAM" id="MobiDB-lite"/>
    </source>
</evidence>
<dbReference type="Proteomes" id="UP000030645">
    <property type="component" value="Unassembled WGS sequence"/>
</dbReference>
<protein>
    <submittedName>
        <fullName evidence="2">Uncharacterized protein</fullName>
    </submittedName>
</protein>
<keyword evidence="3" id="KW-1185">Reference proteome</keyword>
<accession>W9R248</accession>
<evidence type="ECO:0000313" key="3">
    <source>
        <dbReference type="Proteomes" id="UP000030645"/>
    </source>
</evidence>
<proteinExistence type="predicted"/>
<name>W9R248_9ROSA</name>
<evidence type="ECO:0000313" key="2">
    <source>
        <dbReference type="EMBL" id="EXB52098.1"/>
    </source>
</evidence>
<feature type="region of interest" description="Disordered" evidence="1">
    <location>
        <begin position="1"/>
        <end position="47"/>
    </location>
</feature>
<dbReference type="AlphaFoldDB" id="W9R248"/>
<dbReference type="EMBL" id="KE344061">
    <property type="protein sequence ID" value="EXB52098.1"/>
    <property type="molecule type" value="Genomic_DNA"/>
</dbReference>